<dbReference type="AlphaFoldDB" id="A0A3B0QZI5"/>
<organism evidence="1">
    <name type="scientific">hydrothermal vent metagenome</name>
    <dbReference type="NCBI Taxonomy" id="652676"/>
    <lineage>
        <taxon>unclassified sequences</taxon>
        <taxon>metagenomes</taxon>
        <taxon>ecological metagenomes</taxon>
    </lineage>
</organism>
<dbReference type="InterPro" id="IPR011990">
    <property type="entry name" value="TPR-like_helical_dom_sf"/>
</dbReference>
<dbReference type="Gene3D" id="1.25.40.10">
    <property type="entry name" value="Tetratricopeptide repeat domain"/>
    <property type="match status" value="1"/>
</dbReference>
<evidence type="ECO:0000313" key="1">
    <source>
        <dbReference type="EMBL" id="VAV82446.1"/>
    </source>
</evidence>
<proteinExistence type="predicted"/>
<feature type="non-terminal residue" evidence="1">
    <location>
        <position position="122"/>
    </location>
</feature>
<accession>A0A3B0QZI5</accession>
<name>A0A3B0QZI5_9ZZZZ</name>
<gene>
    <name evidence="1" type="ORF">MNBD_BACTEROID02-1460</name>
</gene>
<dbReference type="EMBL" id="UOEB01000003">
    <property type="protein sequence ID" value="VAV82446.1"/>
    <property type="molecule type" value="Genomic_DNA"/>
</dbReference>
<reference evidence="1" key="1">
    <citation type="submission" date="2018-06" db="EMBL/GenBank/DDBJ databases">
        <authorList>
            <person name="Zhirakovskaya E."/>
        </authorList>
    </citation>
    <scope>NUCLEOTIDE SEQUENCE</scope>
</reference>
<protein>
    <submittedName>
        <fullName evidence="1">Uncharacterized protein</fullName>
    </submittedName>
</protein>
<sequence>MKLYQLIYLILFSLLSFGQNQQKTDSLKVNALKLKAESFLPINKDSSFYYYNKIVSYSNSKKYKKGSFIGYDLIANLYYKSNEYEAALTNAKKSYILAKQLKNKKLQGQSENLLAFINFRLN</sequence>